<protein>
    <submittedName>
        <fullName evidence="5">AraC family transcriptional regulator</fullName>
    </submittedName>
</protein>
<dbReference type="AlphaFoldDB" id="A0A6G4A312"/>
<evidence type="ECO:0000259" key="4">
    <source>
        <dbReference type="PROSITE" id="PS01124"/>
    </source>
</evidence>
<keyword evidence="1" id="KW-0805">Transcription regulation</keyword>
<dbReference type="PROSITE" id="PS01124">
    <property type="entry name" value="HTH_ARAC_FAMILY_2"/>
    <property type="match status" value="1"/>
</dbReference>
<dbReference type="GO" id="GO:0043565">
    <property type="term" value="F:sequence-specific DNA binding"/>
    <property type="evidence" value="ECO:0007669"/>
    <property type="project" value="InterPro"/>
</dbReference>
<dbReference type="SUPFAM" id="SSF51215">
    <property type="entry name" value="Regulatory protein AraC"/>
    <property type="match status" value="1"/>
</dbReference>
<dbReference type="InterPro" id="IPR037923">
    <property type="entry name" value="HTH-like"/>
</dbReference>
<dbReference type="GO" id="GO:0003700">
    <property type="term" value="F:DNA-binding transcription factor activity"/>
    <property type="evidence" value="ECO:0007669"/>
    <property type="project" value="InterPro"/>
</dbReference>
<dbReference type="PRINTS" id="PR00032">
    <property type="entry name" value="HTHARAC"/>
</dbReference>
<keyword evidence="3" id="KW-0804">Transcription</keyword>
<feature type="domain" description="HTH araC/xylS-type" evidence="4">
    <location>
        <begin position="187"/>
        <end position="285"/>
    </location>
</feature>
<dbReference type="InterPro" id="IPR018062">
    <property type="entry name" value="HTH_AraC-typ_CS"/>
</dbReference>
<dbReference type="RefSeq" id="WP_163951769.1">
    <property type="nucleotide sequence ID" value="NZ_JAAIKC010000010.1"/>
</dbReference>
<dbReference type="PANTHER" id="PTHR43280">
    <property type="entry name" value="ARAC-FAMILY TRANSCRIPTIONAL REGULATOR"/>
    <property type="match status" value="1"/>
</dbReference>
<keyword evidence="2" id="KW-0238">DNA-binding</keyword>
<dbReference type="InterPro" id="IPR020449">
    <property type="entry name" value="Tscrpt_reg_AraC-type_HTH"/>
</dbReference>
<dbReference type="PANTHER" id="PTHR43280:SF34">
    <property type="entry name" value="ARAC-FAMILY TRANSCRIPTIONAL REGULATOR"/>
    <property type="match status" value="1"/>
</dbReference>
<organism evidence="5">
    <name type="scientific">Paenibacillus sp. SYP-B3998</name>
    <dbReference type="NCBI Taxonomy" id="2678564"/>
    <lineage>
        <taxon>Bacteria</taxon>
        <taxon>Bacillati</taxon>
        <taxon>Bacillota</taxon>
        <taxon>Bacilli</taxon>
        <taxon>Bacillales</taxon>
        <taxon>Paenibacillaceae</taxon>
        <taxon>Paenibacillus</taxon>
    </lineage>
</organism>
<name>A0A6G4A312_9BACL</name>
<accession>A0A6G4A312</accession>
<dbReference type="Gene3D" id="2.60.120.10">
    <property type="entry name" value="Jelly Rolls"/>
    <property type="match status" value="1"/>
</dbReference>
<dbReference type="InterPro" id="IPR018060">
    <property type="entry name" value="HTH_AraC"/>
</dbReference>
<comment type="caution">
    <text evidence="5">The sequence shown here is derived from an EMBL/GenBank/DDBJ whole genome shotgun (WGS) entry which is preliminary data.</text>
</comment>
<dbReference type="InterPro" id="IPR009057">
    <property type="entry name" value="Homeodomain-like_sf"/>
</dbReference>
<reference evidence="5" key="1">
    <citation type="submission" date="2020-02" db="EMBL/GenBank/DDBJ databases">
        <authorList>
            <person name="Shen X.-R."/>
            <person name="Zhang Y.-X."/>
        </authorList>
    </citation>
    <scope>NUCLEOTIDE SEQUENCE</scope>
    <source>
        <strain evidence="5">SYP-B3998</strain>
    </source>
</reference>
<evidence type="ECO:0000256" key="3">
    <source>
        <dbReference type="ARBA" id="ARBA00023163"/>
    </source>
</evidence>
<dbReference type="InterPro" id="IPR014710">
    <property type="entry name" value="RmlC-like_jellyroll"/>
</dbReference>
<gene>
    <name evidence="5" type="ORF">GK047_22025</name>
</gene>
<dbReference type="SUPFAM" id="SSF46689">
    <property type="entry name" value="Homeodomain-like"/>
    <property type="match status" value="2"/>
</dbReference>
<dbReference type="SMART" id="SM00342">
    <property type="entry name" value="HTH_ARAC"/>
    <property type="match status" value="1"/>
</dbReference>
<dbReference type="Pfam" id="PF02311">
    <property type="entry name" value="AraC_binding"/>
    <property type="match status" value="1"/>
</dbReference>
<evidence type="ECO:0000256" key="2">
    <source>
        <dbReference type="ARBA" id="ARBA00023125"/>
    </source>
</evidence>
<dbReference type="Pfam" id="PF12833">
    <property type="entry name" value="HTH_18"/>
    <property type="match status" value="1"/>
</dbReference>
<dbReference type="Gene3D" id="1.10.10.60">
    <property type="entry name" value="Homeodomain-like"/>
    <property type="match status" value="2"/>
</dbReference>
<dbReference type="PROSITE" id="PS00041">
    <property type="entry name" value="HTH_ARAC_FAMILY_1"/>
    <property type="match status" value="1"/>
</dbReference>
<dbReference type="EMBL" id="JAAIKC010000010">
    <property type="protein sequence ID" value="NEW08678.1"/>
    <property type="molecule type" value="Genomic_DNA"/>
</dbReference>
<evidence type="ECO:0000256" key="1">
    <source>
        <dbReference type="ARBA" id="ARBA00023015"/>
    </source>
</evidence>
<sequence length="295" mass="34030">MTLYPAYLTDYPNMNSDFPFHLAIHTLPHGFPTHRHDFMEFSFVLEGEGTEIINGVSHPMKPGTFTCVLPYEVHEIHTRPGSTLRLYNCIFGLNIGLGAFSGLGVVERFLDPMDGTTPFTQFQEHDRIYMKALLDRLFEEYKGKDSWRTALLGAGLIEALARFDRHRRTIETAVEKPPQSVRARQVWQVIYYVHKHYADDLKLGELAEKFHFSASHLSELFTRYVGHSFVHVLHEIRIRHAVGLLRSTQMSIADVAFEVGYGSYQTFSRVFKAYKKVTPAAYRNRKEQSDVELNR</sequence>
<proteinExistence type="predicted"/>
<dbReference type="InterPro" id="IPR003313">
    <property type="entry name" value="AraC-bd"/>
</dbReference>
<evidence type="ECO:0000313" key="5">
    <source>
        <dbReference type="EMBL" id="NEW08678.1"/>
    </source>
</evidence>